<accession>A0A239FGF7</accession>
<protein>
    <submittedName>
        <fullName evidence="2">Putative signal transducing protein</fullName>
    </submittedName>
</protein>
<evidence type="ECO:0000259" key="1">
    <source>
        <dbReference type="Pfam" id="PF09413"/>
    </source>
</evidence>
<dbReference type="InterPro" id="IPR018551">
    <property type="entry name" value="DUF2007"/>
</dbReference>
<evidence type="ECO:0000313" key="3">
    <source>
        <dbReference type="Proteomes" id="UP000198281"/>
    </source>
</evidence>
<dbReference type="OrthoDB" id="7573469at2"/>
<proteinExistence type="predicted"/>
<dbReference type="Proteomes" id="UP000198281">
    <property type="component" value="Unassembled WGS sequence"/>
</dbReference>
<dbReference type="RefSeq" id="WP_089219489.1">
    <property type="nucleotide sequence ID" value="NZ_FZOS01000009.1"/>
</dbReference>
<evidence type="ECO:0000313" key="2">
    <source>
        <dbReference type="EMBL" id="SNS56009.1"/>
    </source>
</evidence>
<feature type="domain" description="DUF2007" evidence="1">
    <location>
        <begin position="4"/>
        <end position="67"/>
    </location>
</feature>
<reference evidence="3" key="1">
    <citation type="submission" date="2017-06" db="EMBL/GenBank/DDBJ databases">
        <authorList>
            <person name="Varghese N."/>
            <person name="Submissions S."/>
        </authorList>
    </citation>
    <scope>NUCLEOTIDE SEQUENCE [LARGE SCALE GENOMIC DNA]</scope>
    <source>
        <strain evidence="3">LNB2</strain>
    </source>
</reference>
<dbReference type="InterPro" id="IPR011322">
    <property type="entry name" value="N-reg_PII-like_a/b"/>
</dbReference>
<gene>
    <name evidence="2" type="ORF">SAMN06295912_10934</name>
</gene>
<organism evidence="2 3">
    <name type="scientific">Edaphosphingomonas laterariae</name>
    <dbReference type="NCBI Taxonomy" id="861865"/>
    <lineage>
        <taxon>Bacteria</taxon>
        <taxon>Pseudomonadati</taxon>
        <taxon>Pseudomonadota</taxon>
        <taxon>Alphaproteobacteria</taxon>
        <taxon>Sphingomonadales</taxon>
        <taxon>Rhizorhabdaceae</taxon>
        <taxon>Edaphosphingomonas</taxon>
    </lineage>
</organism>
<dbReference type="SUPFAM" id="SSF54913">
    <property type="entry name" value="GlnB-like"/>
    <property type="match status" value="1"/>
</dbReference>
<dbReference type="EMBL" id="FZOS01000009">
    <property type="protein sequence ID" value="SNS56009.1"/>
    <property type="molecule type" value="Genomic_DNA"/>
</dbReference>
<dbReference type="Pfam" id="PF09413">
    <property type="entry name" value="DUF2007"/>
    <property type="match status" value="1"/>
</dbReference>
<dbReference type="Gene3D" id="3.30.70.790">
    <property type="entry name" value="UreE, C-terminal domain"/>
    <property type="match status" value="1"/>
</dbReference>
<keyword evidence="3" id="KW-1185">Reference proteome</keyword>
<dbReference type="AlphaFoldDB" id="A0A239FGF7"/>
<sequence>MALIELARFYNSFEAGVVQSRLEAEGIPSVLFDLEMSLQAMGMAIPIRLMIDDEDEGAARAILADAQDMGDGA</sequence>
<name>A0A239FGF7_9SPHN</name>